<dbReference type="EMBL" id="CM043045">
    <property type="protein sequence ID" value="KAI4563795.1"/>
    <property type="molecule type" value="Genomic_DNA"/>
</dbReference>
<organism evidence="1 2">
    <name type="scientific">Ovis ammon polii x Ovis aries</name>
    <dbReference type="NCBI Taxonomy" id="2918886"/>
    <lineage>
        <taxon>Eukaryota</taxon>
        <taxon>Metazoa</taxon>
        <taxon>Chordata</taxon>
        <taxon>Craniata</taxon>
        <taxon>Vertebrata</taxon>
        <taxon>Euteleostomi</taxon>
        <taxon>Mammalia</taxon>
        <taxon>Eutheria</taxon>
        <taxon>Laurasiatheria</taxon>
        <taxon>Artiodactyla</taxon>
        <taxon>Ruminantia</taxon>
        <taxon>Pecora</taxon>
        <taxon>Bovidae</taxon>
        <taxon>Caprinae</taxon>
        <taxon>Ovis</taxon>
    </lineage>
</organism>
<sequence>MAGITTIEAVKRKIQVLQQQADDAEERAERLQREVEGERRAREQAEAEVASLNRRIQLVEEELDRAQERLATALQKLEEAEKAADESERASDIDNYLLNYGKLHKVSCWLTCQGEVLSKFCSMFYSFGCLNIDVDQRDSPLATGRVLALSHQGWSVEPTQERPAAFAVD</sequence>
<comment type="caution">
    <text evidence="1">The sequence shown here is derived from an EMBL/GenBank/DDBJ whole genome shotgun (WGS) entry which is preliminary data.</text>
</comment>
<reference evidence="1" key="1">
    <citation type="submission" date="2022-03" db="EMBL/GenBank/DDBJ databases">
        <title>Genomic analyses of argali, domestic sheep and their hybrids provide insights into chromosomal evolution, heterosis and genetic basis of agronomic traits.</title>
        <authorList>
            <person name="Li M."/>
        </authorList>
    </citation>
    <scope>NUCLEOTIDE SEQUENCE</scope>
    <source>
        <strain evidence="1">F1 hybrid</strain>
    </source>
</reference>
<dbReference type="Proteomes" id="UP001057279">
    <property type="component" value="Linkage Group LG20"/>
</dbReference>
<proteinExistence type="predicted"/>
<protein>
    <submittedName>
        <fullName evidence="1">Uncharacterized protein</fullName>
    </submittedName>
</protein>
<accession>A0ACB9UB59</accession>
<evidence type="ECO:0000313" key="2">
    <source>
        <dbReference type="Proteomes" id="UP001057279"/>
    </source>
</evidence>
<gene>
    <name evidence="1" type="ORF">MJG53_016369</name>
</gene>
<evidence type="ECO:0000313" key="1">
    <source>
        <dbReference type="EMBL" id="KAI4563795.1"/>
    </source>
</evidence>
<name>A0ACB9UB59_9CETA</name>
<keyword evidence="2" id="KW-1185">Reference proteome</keyword>